<reference evidence="2 3" key="1">
    <citation type="submission" date="2016-03" db="EMBL/GenBank/DDBJ databases">
        <title>Complete genome sequence of Pedobacter cryoconitis PAMC 27485.</title>
        <authorList>
            <person name="Lee J."/>
            <person name="Kim O.-S."/>
        </authorList>
    </citation>
    <scope>NUCLEOTIDE SEQUENCE [LARGE SCALE GENOMIC DNA]</scope>
    <source>
        <strain evidence="2 3">PAMC 27485</strain>
    </source>
</reference>
<dbReference type="PRINTS" id="PR01950">
    <property type="entry name" value="LANCSUPER"/>
</dbReference>
<dbReference type="Pfam" id="PF05147">
    <property type="entry name" value="LANC_like"/>
    <property type="match status" value="1"/>
</dbReference>
<protein>
    <recommendedName>
        <fullName evidence="4">Lanthionine synthetase-like protein</fullName>
    </recommendedName>
</protein>
<dbReference type="InterPro" id="IPR007822">
    <property type="entry name" value="LANC-like"/>
</dbReference>
<dbReference type="SUPFAM" id="SSF158745">
    <property type="entry name" value="LanC-like"/>
    <property type="match status" value="1"/>
</dbReference>
<dbReference type="Gene3D" id="1.50.10.20">
    <property type="match status" value="1"/>
</dbReference>
<gene>
    <name evidence="2" type="ORF">AY601_1455</name>
</gene>
<keyword evidence="3" id="KW-1185">Reference proteome</keyword>
<evidence type="ECO:0008006" key="4">
    <source>
        <dbReference type="Google" id="ProtNLM"/>
    </source>
</evidence>
<accession>A0A127VAE7</accession>
<dbReference type="EMBL" id="CP014504">
    <property type="protein sequence ID" value="AMP98372.1"/>
    <property type="molecule type" value="Genomic_DNA"/>
</dbReference>
<organism evidence="2 3">
    <name type="scientific">Pedobacter cryoconitis</name>
    <dbReference type="NCBI Taxonomy" id="188932"/>
    <lineage>
        <taxon>Bacteria</taxon>
        <taxon>Pseudomonadati</taxon>
        <taxon>Bacteroidota</taxon>
        <taxon>Sphingobacteriia</taxon>
        <taxon>Sphingobacteriales</taxon>
        <taxon>Sphingobacteriaceae</taxon>
        <taxon>Pedobacter</taxon>
    </lineage>
</organism>
<dbReference type="PATRIC" id="fig|188932.3.peg.1513"/>
<feature type="binding site" evidence="1">
    <location>
        <position position="244"/>
    </location>
    <ligand>
        <name>Zn(2+)</name>
        <dbReference type="ChEBI" id="CHEBI:29105"/>
    </ligand>
</feature>
<sequence length="382" mass="42905">MKNKINEIAKILSENYSSLPRISVKDGRLGAALFLSSYSDFSGEGQYNDLTEEIVSEILEDINSGYVSDTLGKEMADLGIFLSYMKDQDLLDISSDELLNDLDVIADDFVDKNIEAQDFDPFTGFLAQGYYLLNRDTQVSRDAILKIVKAISFISIQDKDGHLFWKSPKFSNGGIYTGITHGSCAIIQFLLKADLKFKFDDTIKKLIVNSIDFLLKHKLNFEEYNFYFPTKIGEEVVKTPVEWCYGDLSIGYTLLNAGLHLKNELLEKTGIEILENTVKRTDPQNYIDDASLSYGSAGIAIVLKKALLLCDSPVLQTAYHDFIDKTLKHAKSVNGFAGYQAFFYKDSTEINLGFMTGLSGIGLAFLAHMDEKYLPFTCFLYL</sequence>
<dbReference type="GO" id="GO:0031179">
    <property type="term" value="P:peptide modification"/>
    <property type="evidence" value="ECO:0007669"/>
    <property type="project" value="InterPro"/>
</dbReference>
<evidence type="ECO:0000313" key="2">
    <source>
        <dbReference type="EMBL" id="AMP98372.1"/>
    </source>
</evidence>
<dbReference type="Proteomes" id="UP000071561">
    <property type="component" value="Chromosome"/>
</dbReference>
<dbReference type="AlphaFoldDB" id="A0A127VAE7"/>
<dbReference type="RefSeq" id="WP_068398526.1">
    <property type="nucleotide sequence ID" value="NZ_CP014504.1"/>
</dbReference>
<proteinExistence type="predicted"/>
<keyword evidence="1" id="KW-0862">Zinc</keyword>
<dbReference type="OrthoDB" id="6313827at2"/>
<dbReference type="GO" id="GO:0046872">
    <property type="term" value="F:metal ion binding"/>
    <property type="evidence" value="ECO:0007669"/>
    <property type="project" value="UniProtKB-KW"/>
</dbReference>
<keyword evidence="1" id="KW-0479">Metal-binding</keyword>
<evidence type="ECO:0000256" key="1">
    <source>
        <dbReference type="PIRSR" id="PIRSR607822-1"/>
    </source>
</evidence>
<dbReference type="SMART" id="SM01260">
    <property type="entry name" value="LANC_like"/>
    <property type="match status" value="1"/>
</dbReference>
<name>A0A127VAE7_9SPHI</name>
<dbReference type="KEGG" id="pcm:AY601_1455"/>
<evidence type="ECO:0000313" key="3">
    <source>
        <dbReference type="Proteomes" id="UP000071561"/>
    </source>
</evidence>